<dbReference type="RefSeq" id="WP_068991905.1">
    <property type="nucleotide sequence ID" value="NZ_BMJN01000043.1"/>
</dbReference>
<protein>
    <submittedName>
        <fullName evidence="1">Uncharacterized protein</fullName>
    </submittedName>
</protein>
<accession>A0A917A9L4</accession>
<sequence>MTTEQILDSYESLTSDMMKAVSALNIVRRWLENVKKSDEGYYDFIAFKEAYADIINLAMNDLQRLASEHYKFIERAEKDEFSEAE</sequence>
<organism evidence="1 2">
    <name type="scientific">Streptococcus himalayensis</name>
    <dbReference type="NCBI Taxonomy" id="1888195"/>
    <lineage>
        <taxon>Bacteria</taxon>
        <taxon>Bacillati</taxon>
        <taxon>Bacillota</taxon>
        <taxon>Bacilli</taxon>
        <taxon>Lactobacillales</taxon>
        <taxon>Streptococcaceae</taxon>
        <taxon>Streptococcus</taxon>
    </lineage>
</organism>
<reference evidence="1" key="2">
    <citation type="submission" date="2020-09" db="EMBL/GenBank/DDBJ databases">
        <authorList>
            <person name="Sun Q."/>
            <person name="Zhou Y."/>
        </authorList>
    </citation>
    <scope>NUCLEOTIDE SEQUENCE</scope>
    <source>
        <strain evidence="1">CGMCC 1.15533</strain>
    </source>
</reference>
<gene>
    <name evidence="1" type="ORF">GCM10011510_17800</name>
</gene>
<keyword evidence="2" id="KW-1185">Reference proteome</keyword>
<name>A0A917A9L4_9STRE</name>
<proteinExistence type="predicted"/>
<reference evidence="1" key="1">
    <citation type="journal article" date="2014" name="Int. J. Syst. Evol. Microbiol.">
        <title>Complete genome sequence of Corynebacterium casei LMG S-19264T (=DSM 44701T), isolated from a smear-ripened cheese.</title>
        <authorList>
            <consortium name="US DOE Joint Genome Institute (JGI-PGF)"/>
            <person name="Walter F."/>
            <person name="Albersmeier A."/>
            <person name="Kalinowski J."/>
            <person name="Ruckert C."/>
        </authorList>
    </citation>
    <scope>NUCLEOTIDE SEQUENCE</scope>
    <source>
        <strain evidence="1">CGMCC 1.15533</strain>
    </source>
</reference>
<dbReference type="AlphaFoldDB" id="A0A917A9L4"/>
<evidence type="ECO:0000313" key="2">
    <source>
        <dbReference type="Proteomes" id="UP000660801"/>
    </source>
</evidence>
<comment type="caution">
    <text evidence="1">The sequence shown here is derived from an EMBL/GenBank/DDBJ whole genome shotgun (WGS) entry which is preliminary data.</text>
</comment>
<dbReference type="Proteomes" id="UP000660801">
    <property type="component" value="Unassembled WGS sequence"/>
</dbReference>
<dbReference type="EMBL" id="BMJN01000043">
    <property type="protein sequence ID" value="GGE36875.1"/>
    <property type="molecule type" value="Genomic_DNA"/>
</dbReference>
<dbReference type="OrthoDB" id="2224408at2"/>
<evidence type="ECO:0000313" key="1">
    <source>
        <dbReference type="EMBL" id="GGE36875.1"/>
    </source>
</evidence>